<dbReference type="GO" id="GO:0030964">
    <property type="term" value="C:NADH dehydrogenase complex"/>
    <property type="evidence" value="ECO:0007669"/>
    <property type="project" value="TreeGrafter"/>
</dbReference>
<comment type="caution">
    <text evidence="8">The sequence shown here is derived from an EMBL/GenBank/DDBJ whole genome shotgun (WGS) entry which is preliminary data.</text>
</comment>
<evidence type="ECO:0000256" key="1">
    <source>
        <dbReference type="ARBA" id="ARBA00004141"/>
    </source>
</evidence>
<dbReference type="PANTHER" id="PTHR11434:SF16">
    <property type="entry name" value="NADH-UBIQUINONE OXIDOREDUCTASE CHAIN 4L"/>
    <property type="match status" value="1"/>
</dbReference>
<evidence type="ECO:0000256" key="5">
    <source>
        <dbReference type="ARBA" id="ARBA00022989"/>
    </source>
</evidence>
<keyword evidence="5 7" id="KW-1133">Transmembrane helix</keyword>
<dbReference type="EMBL" id="LNQE01001419">
    <property type="protein sequence ID" value="KUG17847.1"/>
    <property type="molecule type" value="Genomic_DNA"/>
</dbReference>
<name>A0A0W8FAF4_9ZZZZ</name>
<accession>A0A0W8FAF4</accession>
<dbReference type="NCBIfam" id="NF004320">
    <property type="entry name" value="PRK05715.1-2"/>
    <property type="match status" value="1"/>
</dbReference>
<dbReference type="PANTHER" id="PTHR11434">
    <property type="entry name" value="NADH-UBIQUINONE OXIDOREDUCTASE SUBUNIT ND4L"/>
    <property type="match status" value="1"/>
</dbReference>
<dbReference type="InterPro" id="IPR001133">
    <property type="entry name" value="NADH_UbQ_OxRdtase_chain4L/K"/>
</dbReference>
<dbReference type="InterPro" id="IPR053568">
    <property type="entry name" value="F420H2_dehydrogenase_subunit"/>
</dbReference>
<feature type="transmembrane region" description="Helical" evidence="7">
    <location>
        <begin position="60"/>
        <end position="84"/>
    </location>
</feature>
<dbReference type="NCBIfam" id="NF004322">
    <property type="entry name" value="PRK05715.1-4"/>
    <property type="match status" value="1"/>
</dbReference>
<gene>
    <name evidence="8" type="ORF">ASZ90_012490</name>
</gene>
<dbReference type="NCBIfam" id="NF004323">
    <property type="entry name" value="PRK05715.1-5"/>
    <property type="match status" value="1"/>
</dbReference>
<dbReference type="FunFam" id="1.10.287.3510:FF:000001">
    <property type="entry name" value="NADH-quinone oxidoreductase subunit K"/>
    <property type="match status" value="1"/>
</dbReference>
<dbReference type="NCBIfam" id="NF040614">
    <property type="entry name" value="F420_dehyd_FpoK"/>
    <property type="match status" value="1"/>
</dbReference>
<dbReference type="AlphaFoldDB" id="A0A0W8FAF4"/>
<feature type="transmembrane region" description="Helical" evidence="7">
    <location>
        <begin position="6"/>
        <end position="23"/>
    </location>
</feature>
<comment type="similarity">
    <text evidence="2">Belongs to the complex I subunit 4L family.</text>
</comment>
<dbReference type="Pfam" id="PF00420">
    <property type="entry name" value="Oxidored_q2"/>
    <property type="match status" value="1"/>
</dbReference>
<evidence type="ECO:0000256" key="7">
    <source>
        <dbReference type="SAM" id="Phobius"/>
    </source>
</evidence>
<dbReference type="InterPro" id="IPR039428">
    <property type="entry name" value="NUOK/Mnh_C1-like"/>
</dbReference>
<keyword evidence="3" id="KW-0813">Transport</keyword>
<dbReference type="GO" id="GO:0042773">
    <property type="term" value="P:ATP synthesis coupled electron transport"/>
    <property type="evidence" value="ECO:0007669"/>
    <property type="project" value="InterPro"/>
</dbReference>
<keyword evidence="6 7" id="KW-0472">Membrane</keyword>
<proteinExistence type="inferred from homology"/>
<keyword evidence="4 7" id="KW-0812">Transmembrane</keyword>
<organism evidence="8">
    <name type="scientific">hydrocarbon metagenome</name>
    <dbReference type="NCBI Taxonomy" id="938273"/>
    <lineage>
        <taxon>unclassified sequences</taxon>
        <taxon>metagenomes</taxon>
        <taxon>ecological metagenomes</taxon>
    </lineage>
</organism>
<evidence type="ECO:0000256" key="6">
    <source>
        <dbReference type="ARBA" id="ARBA00023136"/>
    </source>
</evidence>
<dbReference type="SMR" id="A0A0W8FAF4"/>
<comment type="subcellular location">
    <subcellularLocation>
        <location evidence="1">Membrane</location>
        <topology evidence="1">Multi-pass membrane protein</topology>
    </subcellularLocation>
</comment>
<evidence type="ECO:0000313" key="8">
    <source>
        <dbReference type="EMBL" id="KUG17847.1"/>
    </source>
</evidence>
<evidence type="ECO:0000256" key="3">
    <source>
        <dbReference type="ARBA" id="ARBA00022448"/>
    </source>
</evidence>
<dbReference type="Gene3D" id="1.10.287.3510">
    <property type="match status" value="1"/>
</dbReference>
<dbReference type="HAMAP" id="MF_01456">
    <property type="entry name" value="NDH1_NuoK"/>
    <property type="match status" value="1"/>
</dbReference>
<evidence type="ECO:0000256" key="2">
    <source>
        <dbReference type="ARBA" id="ARBA00010519"/>
    </source>
</evidence>
<sequence length="100" mass="11007">MIPLELYILLASIMFTIGLYGLITQKNGVKLMMCIELLLNSANINLVAFSAYQPNMNGQVFALFSIALAAAEAGVGFAILIALYRLYGTIDLDNINTMRW</sequence>
<protein>
    <submittedName>
        <fullName evidence="8">Coenzyme f(420)h(2) dehydrogenase (Methanophenazine) subunit fpok</fullName>
    </submittedName>
</protein>
<evidence type="ECO:0000256" key="4">
    <source>
        <dbReference type="ARBA" id="ARBA00022692"/>
    </source>
</evidence>
<reference evidence="8" key="1">
    <citation type="journal article" date="2015" name="Proc. Natl. Acad. Sci. U.S.A.">
        <title>Networks of energetic and metabolic interactions define dynamics in microbial communities.</title>
        <authorList>
            <person name="Embree M."/>
            <person name="Liu J.K."/>
            <person name="Al-Bassam M.M."/>
            <person name="Zengler K."/>
        </authorList>
    </citation>
    <scope>NUCLEOTIDE SEQUENCE</scope>
</reference>
<dbReference type="GO" id="GO:0016651">
    <property type="term" value="F:oxidoreductase activity, acting on NAD(P)H"/>
    <property type="evidence" value="ECO:0007669"/>
    <property type="project" value="InterPro"/>
</dbReference>